<evidence type="ECO:0000256" key="2">
    <source>
        <dbReference type="ARBA" id="ARBA00009441"/>
    </source>
</evidence>
<dbReference type="Proteomes" id="UP000291469">
    <property type="component" value="Chromosome"/>
</dbReference>
<dbReference type="GO" id="GO:0043590">
    <property type="term" value="C:bacterial nucleoid"/>
    <property type="evidence" value="ECO:0007669"/>
    <property type="project" value="TreeGrafter"/>
</dbReference>
<organism evidence="12 13">
    <name type="scientific">Egibacter rhizosphaerae</name>
    <dbReference type="NCBI Taxonomy" id="1670831"/>
    <lineage>
        <taxon>Bacteria</taxon>
        <taxon>Bacillati</taxon>
        <taxon>Actinomycetota</taxon>
        <taxon>Nitriliruptoria</taxon>
        <taxon>Egibacterales</taxon>
        <taxon>Egibacteraceae</taxon>
        <taxon>Egibacter</taxon>
    </lineage>
</organism>
<sequence>MRPHLSELRIRDVGVIDEVSLELEPGLTVLTGETGAGKTMVVAALELLLGGRADTDRVRGGASRALVEGVVTPPPDEAGEWLDDGDEELVVSREVASGRSRARLGGRLAPVSGLADVVGAVVEVHGQQDTARLSEPTAQRELLDRSGGATVARALEAYREVYQRWRAAADELARLEEGGRDRARELDRLRFELAEIDAVDPQPDEEEELAGELARLEHAESLQAAAHGAASALADDGGARDALGSAVAALRGVAGVDERLDTLLARLEGLAADVQDAGLELGRYADELELEPERLEHLRERQAALAALTRKYGPSAAAVVEYAAEARERLGGLEGGDERIAELRDEVAAAERRVSERAEELRAARREAGAALADVVAGHLADLAMADATVEVAVEATEPGPYGADRVTFQLAANPGEPMRPLAKAASGGERSRVALALRLALADADETPVLVFDEVDAGVGGSVALAVGEKLARLARGRQVLCVTHLAQLAAHADTHLVVAKDGDADGRTRARVDRVADAERVDELARMLSGSSGQAAAEHAAELLDRAQRAVSDA</sequence>
<evidence type="ECO:0000256" key="6">
    <source>
        <dbReference type="ARBA" id="ARBA00022840"/>
    </source>
</evidence>
<dbReference type="InterPro" id="IPR004604">
    <property type="entry name" value="DNA_recomb/repair_RecN"/>
</dbReference>
<comment type="similarity">
    <text evidence="2 9">Belongs to the RecN family.</text>
</comment>
<dbReference type="GO" id="GO:0006281">
    <property type="term" value="P:DNA repair"/>
    <property type="evidence" value="ECO:0007669"/>
    <property type="project" value="UniProtKB-KW"/>
</dbReference>
<evidence type="ECO:0000313" key="13">
    <source>
        <dbReference type="Proteomes" id="UP000291469"/>
    </source>
</evidence>
<evidence type="ECO:0000256" key="9">
    <source>
        <dbReference type="PIRNR" id="PIRNR003128"/>
    </source>
</evidence>
<keyword evidence="6" id="KW-0067">ATP-binding</keyword>
<feature type="coiled-coil region" evidence="10">
    <location>
        <begin position="333"/>
        <end position="367"/>
    </location>
</feature>
<dbReference type="PANTHER" id="PTHR11059">
    <property type="entry name" value="DNA REPAIR PROTEIN RECN"/>
    <property type="match status" value="1"/>
</dbReference>
<dbReference type="GO" id="GO:0009432">
    <property type="term" value="P:SOS response"/>
    <property type="evidence" value="ECO:0007669"/>
    <property type="project" value="TreeGrafter"/>
</dbReference>
<protein>
    <recommendedName>
        <fullName evidence="3 9">DNA repair protein RecN</fullName>
    </recommendedName>
    <alternativeName>
        <fullName evidence="8 9">Recombination protein N</fullName>
    </alternativeName>
</protein>
<dbReference type="InterPro" id="IPR003395">
    <property type="entry name" value="RecF/RecN/SMC_N"/>
</dbReference>
<evidence type="ECO:0000256" key="8">
    <source>
        <dbReference type="ARBA" id="ARBA00033408"/>
    </source>
</evidence>
<dbReference type="Pfam" id="PF02463">
    <property type="entry name" value="SMC_N"/>
    <property type="match status" value="1"/>
</dbReference>
<dbReference type="NCBIfam" id="TIGR00634">
    <property type="entry name" value="recN"/>
    <property type="match status" value="1"/>
</dbReference>
<dbReference type="GO" id="GO:0005524">
    <property type="term" value="F:ATP binding"/>
    <property type="evidence" value="ECO:0007669"/>
    <property type="project" value="UniProtKB-KW"/>
</dbReference>
<evidence type="ECO:0000313" key="12">
    <source>
        <dbReference type="EMBL" id="QBI21584.1"/>
    </source>
</evidence>
<dbReference type="InterPro" id="IPR003593">
    <property type="entry name" value="AAA+_ATPase"/>
</dbReference>
<evidence type="ECO:0000256" key="10">
    <source>
        <dbReference type="SAM" id="Coils"/>
    </source>
</evidence>
<proteinExistence type="inferred from homology"/>
<evidence type="ECO:0000256" key="4">
    <source>
        <dbReference type="ARBA" id="ARBA00022741"/>
    </source>
</evidence>
<dbReference type="KEGG" id="erz:ER308_19770"/>
<keyword evidence="10" id="KW-0175">Coiled coil</keyword>
<dbReference type="Gene3D" id="3.40.50.300">
    <property type="entry name" value="P-loop containing nucleotide triphosphate hydrolases"/>
    <property type="match status" value="2"/>
</dbReference>
<evidence type="ECO:0000259" key="11">
    <source>
        <dbReference type="SMART" id="SM00382"/>
    </source>
</evidence>
<dbReference type="CDD" id="cd03241">
    <property type="entry name" value="ABC_RecN"/>
    <property type="match status" value="1"/>
</dbReference>
<dbReference type="InterPro" id="IPR027417">
    <property type="entry name" value="P-loop_NTPase"/>
</dbReference>
<dbReference type="RefSeq" id="WP_131156576.1">
    <property type="nucleotide sequence ID" value="NZ_CP036402.1"/>
</dbReference>
<keyword evidence="13" id="KW-1185">Reference proteome</keyword>
<accession>A0A411YK47</accession>
<evidence type="ECO:0000256" key="1">
    <source>
        <dbReference type="ARBA" id="ARBA00003618"/>
    </source>
</evidence>
<dbReference type="SMART" id="SM00382">
    <property type="entry name" value="AAA"/>
    <property type="match status" value="1"/>
</dbReference>
<comment type="function">
    <text evidence="1 9">May be involved in recombinational repair of damaged DNA.</text>
</comment>
<dbReference type="AlphaFoldDB" id="A0A411YK47"/>
<evidence type="ECO:0000256" key="3">
    <source>
        <dbReference type="ARBA" id="ARBA00021315"/>
    </source>
</evidence>
<dbReference type="SUPFAM" id="SSF52540">
    <property type="entry name" value="P-loop containing nucleoside triphosphate hydrolases"/>
    <property type="match status" value="1"/>
</dbReference>
<feature type="domain" description="AAA+ ATPase" evidence="11">
    <location>
        <begin position="24"/>
        <end position="505"/>
    </location>
</feature>
<dbReference type="PIRSF" id="PIRSF003128">
    <property type="entry name" value="RecN"/>
    <property type="match status" value="1"/>
</dbReference>
<dbReference type="EMBL" id="CP036402">
    <property type="protein sequence ID" value="QBI21584.1"/>
    <property type="molecule type" value="Genomic_DNA"/>
</dbReference>
<keyword evidence="4" id="KW-0547">Nucleotide-binding</keyword>
<name>A0A411YK47_9ACTN</name>
<keyword evidence="7 9" id="KW-0234">DNA repair</keyword>
<evidence type="ECO:0000256" key="5">
    <source>
        <dbReference type="ARBA" id="ARBA00022763"/>
    </source>
</evidence>
<keyword evidence="5 9" id="KW-0227">DNA damage</keyword>
<dbReference type="GO" id="GO:0006310">
    <property type="term" value="P:DNA recombination"/>
    <property type="evidence" value="ECO:0007669"/>
    <property type="project" value="InterPro"/>
</dbReference>
<gene>
    <name evidence="12" type="primary">recN</name>
    <name evidence="12" type="ORF">ER308_19770</name>
</gene>
<dbReference type="PANTHER" id="PTHR11059:SF0">
    <property type="entry name" value="DNA REPAIR PROTEIN RECN"/>
    <property type="match status" value="1"/>
</dbReference>
<evidence type="ECO:0000256" key="7">
    <source>
        <dbReference type="ARBA" id="ARBA00023204"/>
    </source>
</evidence>
<dbReference type="OrthoDB" id="9806954at2"/>
<reference evidence="12 13" key="1">
    <citation type="submission" date="2019-01" db="EMBL/GenBank/DDBJ databases">
        <title>Egibacter rhizosphaerae EGI 80759T.</title>
        <authorList>
            <person name="Chen D.-D."/>
            <person name="Tian Y."/>
            <person name="Jiao J.-Y."/>
            <person name="Zhang X.-T."/>
            <person name="Zhang Y.-G."/>
            <person name="Zhang Y."/>
            <person name="Xiao M."/>
            <person name="Shu W.-S."/>
            <person name="Li W.-J."/>
        </authorList>
    </citation>
    <scope>NUCLEOTIDE SEQUENCE [LARGE SCALE GENOMIC DNA]</scope>
    <source>
        <strain evidence="12 13">EGI 80759</strain>
    </source>
</reference>